<dbReference type="RefSeq" id="WP_138566217.1">
    <property type="nucleotide sequence ID" value="NZ_PNCM01000006.1"/>
</dbReference>
<keyword evidence="11 12" id="KW-0464">Manganese</keyword>
<dbReference type="GO" id="GO:0030145">
    <property type="term" value="F:manganese ion binding"/>
    <property type="evidence" value="ECO:0007669"/>
    <property type="project" value="InterPro"/>
</dbReference>
<evidence type="ECO:0000256" key="7">
    <source>
        <dbReference type="ARBA" id="ARBA00022842"/>
    </source>
</evidence>
<dbReference type="EC" id="2.7.8.33" evidence="12"/>
<dbReference type="InterPro" id="IPR012750">
    <property type="entry name" value="ECA_WecA-rel"/>
</dbReference>
<dbReference type="GO" id="GO:0071555">
    <property type="term" value="P:cell wall organization"/>
    <property type="evidence" value="ECO:0007669"/>
    <property type="project" value="TreeGrafter"/>
</dbReference>
<evidence type="ECO:0000256" key="11">
    <source>
        <dbReference type="ARBA" id="ARBA00023211"/>
    </source>
</evidence>
<comment type="subcellular location">
    <subcellularLocation>
        <location evidence="12">Cell inner membrane</location>
        <topology evidence="12">Multi-pass membrane protein</topology>
    </subcellularLocation>
    <subcellularLocation>
        <location evidence="1">Cell membrane</location>
        <topology evidence="1">Multi-pass membrane protein</topology>
    </subcellularLocation>
</comment>
<comment type="cofactor">
    <cofactor evidence="12">
        <name>Mn(2+)</name>
        <dbReference type="ChEBI" id="CHEBI:29035"/>
    </cofactor>
</comment>
<comment type="catalytic activity">
    <reaction evidence="12">
        <text>di-trans,octa-cis-undecaprenyl phosphate + UDP-N-acetyl-alpha-D-glucosamine = N-acetyl-alpha-D-glucosaminyl-di-trans,octa-cis-undecaprenyl diphosphate + UMP</text>
        <dbReference type="Rhea" id="RHEA:28090"/>
        <dbReference type="ChEBI" id="CHEBI:57705"/>
        <dbReference type="ChEBI" id="CHEBI:57865"/>
        <dbReference type="ChEBI" id="CHEBI:60392"/>
        <dbReference type="ChEBI" id="CHEBI:62959"/>
        <dbReference type="EC" id="2.7.8.33"/>
    </reaction>
</comment>
<comment type="similarity">
    <text evidence="12">Belongs to the glycosyltransferase 4 family. WecA subfamily.</text>
</comment>
<dbReference type="AlphaFoldDB" id="A0A5S3YYW2"/>
<feature type="transmembrane region" description="Helical" evidence="12">
    <location>
        <begin position="66"/>
        <end position="84"/>
    </location>
</feature>
<evidence type="ECO:0000313" key="15">
    <source>
        <dbReference type="Proteomes" id="UP000307362"/>
    </source>
</evidence>
<dbReference type="PROSITE" id="PS01348">
    <property type="entry name" value="MRAY_2"/>
    <property type="match status" value="1"/>
</dbReference>
<comment type="pathway">
    <text evidence="12">Bacterial outer membrane biogenesis; LPS O-antigen biosynthesis.</text>
</comment>
<dbReference type="NCBIfam" id="TIGR02380">
    <property type="entry name" value="ECA_wecA"/>
    <property type="match status" value="1"/>
</dbReference>
<keyword evidence="10 12" id="KW-0472">Membrane</keyword>
<dbReference type="GO" id="GO:0044038">
    <property type="term" value="P:cell wall macromolecule biosynthetic process"/>
    <property type="evidence" value="ECO:0007669"/>
    <property type="project" value="TreeGrafter"/>
</dbReference>
<feature type="transmembrane region" description="Helical" evidence="12">
    <location>
        <begin position="322"/>
        <end position="342"/>
    </location>
</feature>
<proteinExistence type="inferred from homology"/>
<feature type="transmembrane region" description="Helical" evidence="12">
    <location>
        <begin position="155"/>
        <end position="174"/>
    </location>
</feature>
<dbReference type="OrthoDB" id="9783652at2"/>
<name>A0A5S3YYW2_9GAMM</name>
<dbReference type="GO" id="GO:0009243">
    <property type="term" value="P:O antigen biosynthetic process"/>
    <property type="evidence" value="ECO:0007669"/>
    <property type="project" value="UniProtKB-UniRule"/>
</dbReference>
<dbReference type="PANTHER" id="PTHR22926">
    <property type="entry name" value="PHOSPHO-N-ACETYLMURAMOYL-PENTAPEPTIDE-TRANSFERASE"/>
    <property type="match status" value="1"/>
</dbReference>
<sequence length="356" mass="39262">MLFYLYSILIAVFILFTLKRVAVPLRLLDRPCERKMHEGMIPLIGGIGVYFTIVVAFLSLNLSIPVSNMFFLCTGVIVFLGVLDDKYDLKVSVRLLVQIILSVVLITFEDRYISSLGAIFGELVPLEIGIIGIPLTVIAIIAAINAFNMIDGIDGLLACTASVTFLGILIMSFVVGDLTLVPFCALMLGALTVFLMFNLNIKPLSKTKIFMGDAGSMLIGLIVIWLLVIGSQPSQNSANLDVFSPVTALYFIAIPLMDLVAIMYRRIKKGSSPFKADRDHIHHIFMRMGATPRVTLCVISILSLSVMLLGVCLEAFGAPEWVSLIIFCFIFALYVHTIQHAFKFTSLVNKILKEKV</sequence>
<dbReference type="Pfam" id="PF00953">
    <property type="entry name" value="Glycos_transf_4"/>
    <property type="match status" value="1"/>
</dbReference>
<feature type="transmembrane region" description="Helical" evidence="12">
    <location>
        <begin position="209"/>
        <end position="230"/>
    </location>
</feature>
<keyword evidence="7 12" id="KW-0460">Magnesium</keyword>
<keyword evidence="4 12" id="KW-0328">Glycosyltransferase</keyword>
<evidence type="ECO:0000256" key="12">
    <source>
        <dbReference type="HAMAP-Rule" id="MF_02030"/>
    </source>
</evidence>
<feature type="transmembrane region" description="Helical" evidence="12">
    <location>
        <begin position="128"/>
        <end position="148"/>
    </location>
</feature>
<feature type="binding site" evidence="13">
    <location>
        <position position="213"/>
    </location>
    <ligand>
        <name>Mg(2+)</name>
        <dbReference type="ChEBI" id="CHEBI:18420"/>
    </ligand>
</feature>
<comment type="function">
    <text evidence="12">Catalyzes the transfer of the GlcNAc-1-phosphate moiety from UDP-GlcNAc onto the carrier lipid undecaprenyl phosphate (C55-P), yielding GlcNAc-pyrophosphoryl-undecaprenyl (GlcNAc-PP-C55).</text>
</comment>
<reference evidence="14 15" key="1">
    <citation type="submission" date="2017-12" db="EMBL/GenBank/DDBJ databases">
        <authorList>
            <person name="Paulsen S."/>
            <person name="Gram L.K."/>
        </authorList>
    </citation>
    <scope>NUCLEOTIDE SEQUENCE [LARGE SCALE GENOMIC DNA]</scope>
    <source>
        <strain evidence="14 15">S1189</strain>
    </source>
</reference>
<feature type="transmembrane region" description="Helical" evidence="12">
    <location>
        <begin position="294"/>
        <end position="316"/>
    </location>
</feature>
<evidence type="ECO:0000256" key="1">
    <source>
        <dbReference type="ARBA" id="ARBA00004651"/>
    </source>
</evidence>
<keyword evidence="2 12" id="KW-1003">Cell membrane</keyword>
<evidence type="ECO:0000256" key="9">
    <source>
        <dbReference type="ARBA" id="ARBA00022989"/>
    </source>
</evidence>
<dbReference type="EMBL" id="PNCM01000006">
    <property type="protein sequence ID" value="TMP83638.1"/>
    <property type="molecule type" value="Genomic_DNA"/>
</dbReference>
<evidence type="ECO:0000256" key="5">
    <source>
        <dbReference type="ARBA" id="ARBA00022679"/>
    </source>
</evidence>
<keyword evidence="6 12" id="KW-0812">Transmembrane</keyword>
<dbReference type="GO" id="GO:0000287">
    <property type="term" value="F:magnesium ion binding"/>
    <property type="evidence" value="ECO:0007669"/>
    <property type="project" value="InterPro"/>
</dbReference>
<keyword evidence="9 12" id="KW-1133">Transmembrane helix</keyword>
<dbReference type="HAMAP" id="MF_02030">
    <property type="entry name" value="WecA_Gammaproteo"/>
    <property type="match status" value="1"/>
</dbReference>
<evidence type="ECO:0000313" key="14">
    <source>
        <dbReference type="EMBL" id="TMP83638.1"/>
    </source>
</evidence>
<dbReference type="PANTHER" id="PTHR22926:SF3">
    <property type="entry name" value="UNDECAPRENYL-PHOSPHATE ALPHA-N-ACETYLGLUCOSAMINYL 1-PHOSPHATE TRANSFERASE"/>
    <property type="match status" value="1"/>
</dbReference>
<comment type="caution">
    <text evidence="14">The sequence shown here is derived from an EMBL/GenBank/DDBJ whole genome shotgun (WGS) entry which is preliminary data.</text>
</comment>
<feature type="binding site" evidence="13">
    <location>
        <position position="148"/>
    </location>
    <ligand>
        <name>Mg(2+)</name>
        <dbReference type="ChEBI" id="CHEBI:18420"/>
    </ligand>
</feature>
<comment type="cofactor">
    <cofactor evidence="12 13">
        <name>Mg(2+)</name>
        <dbReference type="ChEBI" id="CHEBI:18420"/>
    </cofactor>
</comment>
<dbReference type="GO" id="GO:0036380">
    <property type="term" value="F:UDP-N-acetylglucosamine-undecaprenyl-phosphate N-acetylglucosaminephosphotransferase activity"/>
    <property type="evidence" value="ECO:0007669"/>
    <property type="project" value="UniProtKB-UniRule"/>
</dbReference>
<dbReference type="CDD" id="cd06853">
    <property type="entry name" value="GT_WecA_like"/>
    <property type="match status" value="1"/>
</dbReference>
<keyword evidence="8 12" id="KW-0448">Lipopolysaccharide biosynthesis</keyword>
<accession>A0A5S3YYW2</accession>
<feature type="transmembrane region" description="Helical" evidence="12">
    <location>
        <begin position="6"/>
        <end position="28"/>
    </location>
</feature>
<evidence type="ECO:0000256" key="4">
    <source>
        <dbReference type="ARBA" id="ARBA00022676"/>
    </source>
</evidence>
<protein>
    <recommendedName>
        <fullName evidence="12">Undecaprenyl-phosphate alpha-N-acetylglucosaminyl 1-phosphate transferase</fullName>
        <ecNumber evidence="12">2.7.8.33</ecNumber>
    </recommendedName>
    <alternativeName>
        <fullName evidence="12">UDP-GlcNAc:undecaprenyl-phosphate GlcNAc-1-phosphate transferase</fullName>
    </alternativeName>
    <alternativeName>
        <fullName evidence="12">Undecaprenyl-phosphate GlcNAc-1-phosphate transferase</fullName>
    </alternativeName>
</protein>
<evidence type="ECO:0000256" key="13">
    <source>
        <dbReference type="PIRSR" id="PIRSR600715-1"/>
    </source>
</evidence>
<reference evidence="15" key="2">
    <citation type="submission" date="2019-06" db="EMBL/GenBank/DDBJ databases">
        <title>Co-occurence of chitin degradation, pigmentation and bioactivity in marine Pseudoalteromonas.</title>
        <authorList>
            <person name="Sonnenschein E.C."/>
            <person name="Bech P.K."/>
        </authorList>
    </citation>
    <scope>NUCLEOTIDE SEQUENCE [LARGE SCALE GENOMIC DNA]</scope>
    <source>
        <strain evidence="15">S1189</strain>
    </source>
</reference>
<evidence type="ECO:0000256" key="3">
    <source>
        <dbReference type="ARBA" id="ARBA00022519"/>
    </source>
</evidence>
<dbReference type="InterPro" id="IPR000715">
    <property type="entry name" value="Glycosyl_transferase_4"/>
</dbReference>
<dbReference type="UniPathway" id="UPA00281"/>
<feature type="transmembrane region" description="Helical" evidence="12">
    <location>
        <begin position="40"/>
        <end position="60"/>
    </location>
</feature>
<feature type="transmembrane region" description="Helical" evidence="12">
    <location>
        <begin position="242"/>
        <end position="264"/>
    </location>
</feature>
<feature type="transmembrane region" description="Helical" evidence="12">
    <location>
        <begin position="91"/>
        <end position="108"/>
    </location>
</feature>
<dbReference type="GO" id="GO:0005886">
    <property type="term" value="C:plasma membrane"/>
    <property type="evidence" value="ECO:0007669"/>
    <property type="project" value="UniProtKB-SubCell"/>
</dbReference>
<evidence type="ECO:0000256" key="6">
    <source>
        <dbReference type="ARBA" id="ARBA00022692"/>
    </source>
</evidence>
<keyword evidence="13" id="KW-0479">Metal-binding</keyword>
<dbReference type="Proteomes" id="UP000307362">
    <property type="component" value="Unassembled WGS sequence"/>
</dbReference>
<evidence type="ECO:0000256" key="2">
    <source>
        <dbReference type="ARBA" id="ARBA00022475"/>
    </source>
</evidence>
<keyword evidence="3 12" id="KW-0997">Cell inner membrane</keyword>
<feature type="transmembrane region" description="Helical" evidence="12">
    <location>
        <begin position="180"/>
        <end position="197"/>
    </location>
</feature>
<dbReference type="GO" id="GO:0016757">
    <property type="term" value="F:glycosyltransferase activity"/>
    <property type="evidence" value="ECO:0007669"/>
    <property type="project" value="UniProtKB-KW"/>
</dbReference>
<organism evidence="14 15">
    <name type="scientific">Pseudoalteromonas phenolica</name>
    <dbReference type="NCBI Taxonomy" id="161398"/>
    <lineage>
        <taxon>Bacteria</taxon>
        <taxon>Pseudomonadati</taxon>
        <taxon>Pseudomonadota</taxon>
        <taxon>Gammaproteobacteria</taxon>
        <taxon>Alteromonadales</taxon>
        <taxon>Pseudoalteromonadaceae</taxon>
        <taxon>Pseudoalteromonas</taxon>
    </lineage>
</organism>
<keyword evidence="5 12" id="KW-0808">Transferase</keyword>
<dbReference type="InterPro" id="IPR018480">
    <property type="entry name" value="PNAcMuramoyl-5peptid_Trfase_CS"/>
</dbReference>
<evidence type="ECO:0000256" key="10">
    <source>
        <dbReference type="ARBA" id="ARBA00023136"/>
    </source>
</evidence>
<evidence type="ECO:0000256" key="8">
    <source>
        <dbReference type="ARBA" id="ARBA00022985"/>
    </source>
</evidence>
<gene>
    <name evidence="12 14" type="primary">wecA</name>
    <name evidence="14" type="ORF">CWB73_02120</name>
</gene>
<dbReference type="GO" id="GO:0009276">
    <property type="term" value="C:Gram-negative-bacterium-type cell wall"/>
    <property type="evidence" value="ECO:0007669"/>
    <property type="project" value="InterPro"/>
</dbReference>